<dbReference type="AlphaFoldDB" id="A0A1G5S517"/>
<evidence type="ECO:0000256" key="2">
    <source>
        <dbReference type="ARBA" id="ARBA00022490"/>
    </source>
</evidence>
<dbReference type="SUPFAM" id="SSF46548">
    <property type="entry name" value="alpha-helical ferredoxin"/>
    <property type="match status" value="1"/>
</dbReference>
<keyword evidence="8" id="KW-0411">Iron-sulfur</keyword>
<organism evidence="10 11">
    <name type="scientific">Acidaminobacter hydrogenoformans DSM 2784</name>
    <dbReference type="NCBI Taxonomy" id="1120920"/>
    <lineage>
        <taxon>Bacteria</taxon>
        <taxon>Bacillati</taxon>
        <taxon>Bacillota</taxon>
        <taxon>Clostridia</taxon>
        <taxon>Peptostreptococcales</taxon>
        <taxon>Acidaminobacteraceae</taxon>
        <taxon>Acidaminobacter</taxon>
    </lineage>
</organism>
<dbReference type="PANTHER" id="PTHR30002:SF4">
    <property type="entry name" value="EPOXYQUEUOSINE REDUCTASE"/>
    <property type="match status" value="1"/>
</dbReference>
<keyword evidence="2" id="KW-0963">Cytoplasm</keyword>
<keyword evidence="3" id="KW-0819">tRNA processing</keyword>
<evidence type="ECO:0000256" key="7">
    <source>
        <dbReference type="ARBA" id="ARBA00023004"/>
    </source>
</evidence>
<evidence type="ECO:0000259" key="9">
    <source>
        <dbReference type="PROSITE" id="PS51379"/>
    </source>
</evidence>
<sequence>MISFQRLKAAAQTLGIPIIGTLEAMDMPVPERSLASKLKKGAISGFEPPLELVGKPEKVMPGVKSIIVIGLPYELFPGPAADPLAVCEVSAMAWGYDYHDRVKEKLAGLASWLRDHDSGETMVFCDTGPLNDRYLAFLAGLGTYGRNQLLIHERWGSAVVYGYLLTKATLESTGRLDAAPYSECGSCRLCQEACPSGALQGDYEFATTRCISNLTQQKRALTEKEMDWMGTSLYGCDICQRVCPKNKKREESRLLKSATPNRLNPFELFSLNKRGFQERFHHHGFAWRGLKTLQRNALINLYNSGNVQLLATLAVWEREGKMPAQLCELSRILETEKL</sequence>
<evidence type="ECO:0000256" key="5">
    <source>
        <dbReference type="ARBA" id="ARBA00022785"/>
    </source>
</evidence>
<keyword evidence="7" id="KW-0408">Iron</keyword>
<keyword evidence="1" id="KW-0004">4Fe-4S</keyword>
<evidence type="ECO:0000256" key="1">
    <source>
        <dbReference type="ARBA" id="ARBA00022485"/>
    </source>
</evidence>
<reference evidence="10 11" key="1">
    <citation type="submission" date="2016-10" db="EMBL/GenBank/DDBJ databases">
        <authorList>
            <person name="de Groot N.N."/>
        </authorList>
    </citation>
    <scope>NUCLEOTIDE SEQUENCE [LARGE SCALE GENOMIC DNA]</scope>
    <source>
        <strain evidence="10 11">DSM 2784</strain>
    </source>
</reference>
<keyword evidence="11" id="KW-1185">Reference proteome</keyword>
<protein>
    <submittedName>
        <fullName evidence="10">Epoxyqueuosine reductase</fullName>
    </submittedName>
</protein>
<keyword evidence="4" id="KW-0479">Metal-binding</keyword>
<accession>A0A1G5S517</accession>
<evidence type="ECO:0000256" key="4">
    <source>
        <dbReference type="ARBA" id="ARBA00022723"/>
    </source>
</evidence>
<dbReference type="EMBL" id="FMWL01000017">
    <property type="protein sequence ID" value="SCZ81268.1"/>
    <property type="molecule type" value="Genomic_DNA"/>
</dbReference>
<dbReference type="InterPro" id="IPR017900">
    <property type="entry name" value="4Fe4S_Fe_S_CS"/>
</dbReference>
<evidence type="ECO:0000256" key="6">
    <source>
        <dbReference type="ARBA" id="ARBA00023002"/>
    </source>
</evidence>
<dbReference type="GO" id="GO:0008616">
    <property type="term" value="P:tRNA queuosine(34) biosynthetic process"/>
    <property type="evidence" value="ECO:0007669"/>
    <property type="project" value="UniProtKB-KW"/>
</dbReference>
<dbReference type="GO" id="GO:0051539">
    <property type="term" value="F:4 iron, 4 sulfur cluster binding"/>
    <property type="evidence" value="ECO:0007669"/>
    <property type="project" value="UniProtKB-KW"/>
</dbReference>
<dbReference type="PROSITE" id="PS00198">
    <property type="entry name" value="4FE4S_FER_1"/>
    <property type="match status" value="1"/>
</dbReference>
<keyword evidence="5" id="KW-0671">Queuosine biosynthesis</keyword>
<dbReference type="GO" id="GO:0046872">
    <property type="term" value="F:metal ion binding"/>
    <property type="evidence" value="ECO:0007669"/>
    <property type="project" value="UniProtKB-KW"/>
</dbReference>
<dbReference type="STRING" id="1120920.SAMN03080599_02693"/>
<dbReference type="PANTHER" id="PTHR30002">
    <property type="entry name" value="EPOXYQUEUOSINE REDUCTASE"/>
    <property type="match status" value="1"/>
</dbReference>
<dbReference type="Gene3D" id="3.30.70.20">
    <property type="match status" value="1"/>
</dbReference>
<dbReference type="InterPro" id="IPR017896">
    <property type="entry name" value="4Fe4S_Fe-S-bd"/>
</dbReference>
<dbReference type="OrthoDB" id="9784571at2"/>
<dbReference type="Pfam" id="PF13484">
    <property type="entry name" value="Fer4_16"/>
    <property type="match status" value="1"/>
</dbReference>
<gene>
    <name evidence="10" type="ORF">SAMN03080599_02693</name>
</gene>
<feature type="domain" description="4Fe-4S ferredoxin-type" evidence="9">
    <location>
        <begin position="174"/>
        <end position="204"/>
    </location>
</feature>
<dbReference type="PROSITE" id="PS51379">
    <property type="entry name" value="4FE4S_FER_2"/>
    <property type="match status" value="1"/>
</dbReference>
<dbReference type="RefSeq" id="WP_092592377.1">
    <property type="nucleotide sequence ID" value="NZ_FMWL01000017.1"/>
</dbReference>
<evidence type="ECO:0000256" key="8">
    <source>
        <dbReference type="ARBA" id="ARBA00023014"/>
    </source>
</evidence>
<dbReference type="GO" id="GO:0052693">
    <property type="term" value="F:epoxyqueuosine reductase activity"/>
    <property type="evidence" value="ECO:0007669"/>
    <property type="project" value="TreeGrafter"/>
</dbReference>
<evidence type="ECO:0000313" key="11">
    <source>
        <dbReference type="Proteomes" id="UP000199208"/>
    </source>
</evidence>
<proteinExistence type="predicted"/>
<keyword evidence="6" id="KW-0560">Oxidoreductase</keyword>
<dbReference type="InterPro" id="IPR013542">
    <property type="entry name" value="QueG_DUF1730"/>
</dbReference>
<dbReference type="InterPro" id="IPR004453">
    <property type="entry name" value="QueG"/>
</dbReference>
<dbReference type="Pfam" id="PF08331">
    <property type="entry name" value="QueG_DUF1730"/>
    <property type="match status" value="1"/>
</dbReference>
<dbReference type="Proteomes" id="UP000199208">
    <property type="component" value="Unassembled WGS sequence"/>
</dbReference>
<name>A0A1G5S517_9FIRM</name>
<evidence type="ECO:0000256" key="3">
    <source>
        <dbReference type="ARBA" id="ARBA00022694"/>
    </source>
</evidence>
<evidence type="ECO:0000313" key="10">
    <source>
        <dbReference type="EMBL" id="SCZ81268.1"/>
    </source>
</evidence>